<keyword evidence="3" id="KW-0539">Nucleus</keyword>
<proteinExistence type="predicted"/>
<dbReference type="InterPro" id="IPR004827">
    <property type="entry name" value="bZIP"/>
</dbReference>
<evidence type="ECO:0000313" key="7">
    <source>
        <dbReference type="Proteomes" id="UP000800035"/>
    </source>
</evidence>
<name>A0A6A5TL71_9PLEO</name>
<dbReference type="InterPro" id="IPR023167">
    <property type="entry name" value="Yap1_redox_dom_sf"/>
</dbReference>
<keyword evidence="7" id="KW-1185">Reference proteome</keyword>
<evidence type="ECO:0000256" key="4">
    <source>
        <dbReference type="SAM" id="MobiDB-lite"/>
    </source>
</evidence>
<dbReference type="PANTHER" id="PTHR40621:SF8">
    <property type="entry name" value="AP-1-LIKE TRANSCRIPTION FACTOR YAP3"/>
    <property type="match status" value="1"/>
</dbReference>
<dbReference type="SMART" id="SM00338">
    <property type="entry name" value="BRLZ"/>
    <property type="match status" value="1"/>
</dbReference>
<dbReference type="GO" id="GO:0033554">
    <property type="term" value="P:cellular response to stress"/>
    <property type="evidence" value="ECO:0007669"/>
    <property type="project" value="UniProtKB-ARBA"/>
</dbReference>
<dbReference type="PANTHER" id="PTHR40621">
    <property type="entry name" value="TRANSCRIPTION FACTOR KAPC-RELATED"/>
    <property type="match status" value="1"/>
</dbReference>
<reference evidence="6" key="1">
    <citation type="journal article" date="2020" name="Stud. Mycol.">
        <title>101 Dothideomycetes genomes: a test case for predicting lifestyles and emergence of pathogens.</title>
        <authorList>
            <person name="Haridas S."/>
            <person name="Albert R."/>
            <person name="Binder M."/>
            <person name="Bloem J."/>
            <person name="Labutti K."/>
            <person name="Salamov A."/>
            <person name="Andreopoulos B."/>
            <person name="Baker S."/>
            <person name="Barry K."/>
            <person name="Bills G."/>
            <person name="Bluhm B."/>
            <person name="Cannon C."/>
            <person name="Castanera R."/>
            <person name="Culley D."/>
            <person name="Daum C."/>
            <person name="Ezra D."/>
            <person name="Gonzalez J."/>
            <person name="Henrissat B."/>
            <person name="Kuo A."/>
            <person name="Liang C."/>
            <person name="Lipzen A."/>
            <person name="Lutzoni F."/>
            <person name="Magnuson J."/>
            <person name="Mondo S."/>
            <person name="Nolan M."/>
            <person name="Ohm R."/>
            <person name="Pangilinan J."/>
            <person name="Park H.-J."/>
            <person name="Ramirez L."/>
            <person name="Alfaro M."/>
            <person name="Sun H."/>
            <person name="Tritt A."/>
            <person name="Yoshinaga Y."/>
            <person name="Zwiers L.-H."/>
            <person name="Turgeon B."/>
            <person name="Goodwin S."/>
            <person name="Spatafora J."/>
            <person name="Crous P."/>
            <person name="Grigoriev I."/>
        </authorList>
    </citation>
    <scope>NUCLEOTIDE SEQUENCE</scope>
    <source>
        <strain evidence="6">CBS 675.92</strain>
    </source>
</reference>
<dbReference type="AlphaFoldDB" id="A0A6A5TL71"/>
<dbReference type="SUPFAM" id="SSF111430">
    <property type="entry name" value="YAP1 redox domain"/>
    <property type="match status" value="1"/>
</dbReference>
<dbReference type="SUPFAM" id="SSF57959">
    <property type="entry name" value="Leucine zipper domain"/>
    <property type="match status" value="1"/>
</dbReference>
<dbReference type="InterPro" id="IPR013910">
    <property type="entry name" value="TF_PAP1"/>
</dbReference>
<evidence type="ECO:0000256" key="3">
    <source>
        <dbReference type="ARBA" id="ARBA00023242"/>
    </source>
</evidence>
<gene>
    <name evidence="6" type="ORF">CC80DRAFT_495183</name>
</gene>
<dbReference type="GO" id="GO:0090575">
    <property type="term" value="C:RNA polymerase II transcription regulator complex"/>
    <property type="evidence" value="ECO:0007669"/>
    <property type="project" value="TreeGrafter"/>
</dbReference>
<feature type="domain" description="BZIP" evidence="5">
    <location>
        <begin position="114"/>
        <end position="177"/>
    </location>
</feature>
<dbReference type="OrthoDB" id="4940293at2759"/>
<protein>
    <recommendedName>
        <fullName evidence="5">BZIP domain-containing protein</fullName>
    </recommendedName>
</protein>
<sequence length="331" mass="35306">MDYTFFSPAPQPYSFMGMPASFPHGLDPETIHSIEPLDASFLPSGPYNASSFTFTHGGGGIPTTQGSPDPLRIPTTPMPAGKLDSSLGGDMEDSRAITARSSSEEKDTENAGLTPAQSRRKAQNRAAQRAFRERKERHVRDLEAKLSLLESTSHTLQSDNERLKLALQRARTENDILRATSALRSSASPTSSRPVSITYPAPGAHLPHPRHDADADADDIDALFAAEAADVGDEAYNVQGLPNGSVVNTADGEHTASKRAAAPGRKEVPASQVWDLIQSHELVRQGSVDIADVCGRLKGAAKCDGHGPVWEVAVVRAAIEGARRCGGDELI</sequence>
<dbReference type="EMBL" id="ML977009">
    <property type="protein sequence ID" value="KAF1952670.1"/>
    <property type="molecule type" value="Genomic_DNA"/>
</dbReference>
<dbReference type="GO" id="GO:0005737">
    <property type="term" value="C:cytoplasm"/>
    <property type="evidence" value="ECO:0007669"/>
    <property type="project" value="UniProtKB-SubCell"/>
</dbReference>
<dbReference type="Gene3D" id="1.20.5.170">
    <property type="match status" value="1"/>
</dbReference>
<evidence type="ECO:0000313" key="6">
    <source>
        <dbReference type="EMBL" id="KAF1952670.1"/>
    </source>
</evidence>
<feature type="region of interest" description="Disordered" evidence="4">
    <location>
        <begin position="57"/>
        <end position="138"/>
    </location>
</feature>
<dbReference type="Gene3D" id="1.10.238.100">
    <property type="entry name" value="YAP1 redox domain. Chain B"/>
    <property type="match status" value="1"/>
</dbReference>
<evidence type="ECO:0000256" key="2">
    <source>
        <dbReference type="ARBA" id="ARBA00004496"/>
    </source>
</evidence>
<organism evidence="6 7">
    <name type="scientific">Byssothecium circinans</name>
    <dbReference type="NCBI Taxonomy" id="147558"/>
    <lineage>
        <taxon>Eukaryota</taxon>
        <taxon>Fungi</taxon>
        <taxon>Dikarya</taxon>
        <taxon>Ascomycota</taxon>
        <taxon>Pezizomycotina</taxon>
        <taxon>Dothideomycetes</taxon>
        <taxon>Pleosporomycetidae</taxon>
        <taxon>Pleosporales</taxon>
        <taxon>Massarineae</taxon>
        <taxon>Massarinaceae</taxon>
        <taxon>Byssothecium</taxon>
    </lineage>
</organism>
<dbReference type="InterPro" id="IPR046347">
    <property type="entry name" value="bZIP_sf"/>
</dbReference>
<evidence type="ECO:0000259" key="5">
    <source>
        <dbReference type="PROSITE" id="PS50217"/>
    </source>
</evidence>
<dbReference type="GO" id="GO:0001228">
    <property type="term" value="F:DNA-binding transcription activator activity, RNA polymerase II-specific"/>
    <property type="evidence" value="ECO:0007669"/>
    <property type="project" value="TreeGrafter"/>
</dbReference>
<accession>A0A6A5TL71</accession>
<dbReference type="Pfam" id="PF00170">
    <property type="entry name" value="bZIP_1"/>
    <property type="match status" value="1"/>
</dbReference>
<comment type="subcellular location">
    <subcellularLocation>
        <location evidence="2">Cytoplasm</location>
    </subcellularLocation>
    <subcellularLocation>
        <location evidence="1">Nucleus</location>
    </subcellularLocation>
</comment>
<dbReference type="InterPro" id="IPR050936">
    <property type="entry name" value="AP-1-like"/>
</dbReference>
<dbReference type="Pfam" id="PF08601">
    <property type="entry name" value="PAP1"/>
    <property type="match status" value="1"/>
</dbReference>
<evidence type="ECO:0000256" key="1">
    <source>
        <dbReference type="ARBA" id="ARBA00004123"/>
    </source>
</evidence>
<dbReference type="PROSITE" id="PS50217">
    <property type="entry name" value="BZIP"/>
    <property type="match status" value="1"/>
</dbReference>
<dbReference type="GO" id="GO:0000976">
    <property type="term" value="F:transcription cis-regulatory region binding"/>
    <property type="evidence" value="ECO:0007669"/>
    <property type="project" value="InterPro"/>
</dbReference>
<dbReference type="CDD" id="cd14688">
    <property type="entry name" value="bZIP_YAP"/>
    <property type="match status" value="1"/>
</dbReference>
<dbReference type="PROSITE" id="PS00036">
    <property type="entry name" value="BZIP_BASIC"/>
    <property type="match status" value="1"/>
</dbReference>
<dbReference type="Proteomes" id="UP000800035">
    <property type="component" value="Unassembled WGS sequence"/>
</dbReference>